<evidence type="ECO:0000256" key="3">
    <source>
        <dbReference type="ARBA" id="ARBA00011903"/>
    </source>
</evidence>
<evidence type="ECO:0000256" key="5">
    <source>
        <dbReference type="ARBA" id="ARBA00022490"/>
    </source>
</evidence>
<keyword evidence="10" id="KW-0727">SH2 domain</keyword>
<evidence type="ECO:0000256" key="12">
    <source>
        <dbReference type="ARBA" id="ARBA00023137"/>
    </source>
</evidence>
<organism evidence="17 18">
    <name type="scientific">Teladorsagia circumcincta</name>
    <name type="common">Brown stomach worm</name>
    <name type="synonym">Ostertagia circumcincta</name>
    <dbReference type="NCBI Taxonomy" id="45464"/>
    <lineage>
        <taxon>Eukaryota</taxon>
        <taxon>Metazoa</taxon>
        <taxon>Ecdysozoa</taxon>
        <taxon>Nematoda</taxon>
        <taxon>Chromadorea</taxon>
        <taxon>Rhabditida</taxon>
        <taxon>Rhabditina</taxon>
        <taxon>Rhabditomorpha</taxon>
        <taxon>Strongyloidea</taxon>
        <taxon>Trichostrongylidae</taxon>
        <taxon>Teladorsagia</taxon>
    </lineage>
</organism>
<evidence type="ECO:0000256" key="7">
    <source>
        <dbReference type="ARBA" id="ARBA00022741"/>
    </source>
</evidence>
<dbReference type="PROSITE" id="PS00107">
    <property type="entry name" value="PROTEIN_KINASE_ATP"/>
    <property type="match status" value="1"/>
</dbReference>
<evidence type="ECO:0000256" key="11">
    <source>
        <dbReference type="ARBA" id="ARBA00023136"/>
    </source>
</evidence>
<dbReference type="PANTHER" id="PTHR24418">
    <property type="entry name" value="TYROSINE-PROTEIN KINASE"/>
    <property type="match status" value="1"/>
</dbReference>
<keyword evidence="11" id="KW-0472">Membrane</keyword>
<sequence length="103" mass="11847">MLLHPIHQQSWEYYHSDVQQGRLLGEGAYGLVREGVLKTKIGKTVPVAIKQTKSHTDLDKAKIKEMMKEARLMRLFRHRNIVRIYGVAVEEQPLLIILELVSG</sequence>
<dbReference type="Gene3D" id="3.30.200.20">
    <property type="entry name" value="Phosphorylase Kinase, domain 1"/>
    <property type="match status" value="1"/>
</dbReference>
<comment type="subcellular location">
    <subcellularLocation>
        <location evidence="1">Cell membrane</location>
        <topology evidence="1">Peripheral membrane protein</topology>
    </subcellularLocation>
    <subcellularLocation>
        <location evidence="2">Cytoplasm</location>
    </subcellularLocation>
</comment>
<dbReference type="InterPro" id="IPR050198">
    <property type="entry name" value="Non-receptor_tyrosine_kinases"/>
</dbReference>
<evidence type="ECO:0000259" key="16">
    <source>
        <dbReference type="PROSITE" id="PS50011"/>
    </source>
</evidence>
<evidence type="ECO:0000256" key="8">
    <source>
        <dbReference type="ARBA" id="ARBA00022777"/>
    </source>
</evidence>
<keyword evidence="7 15" id="KW-0547">Nucleotide-binding</keyword>
<dbReference type="InterPro" id="IPR011009">
    <property type="entry name" value="Kinase-like_dom_sf"/>
</dbReference>
<protein>
    <recommendedName>
        <fullName evidence="3">non-specific protein-tyrosine kinase</fullName>
        <ecNumber evidence="3">2.7.10.2</ecNumber>
    </recommendedName>
</protein>
<proteinExistence type="inferred from homology"/>
<dbReference type="EC" id="2.7.10.2" evidence="3"/>
<dbReference type="InterPro" id="IPR000719">
    <property type="entry name" value="Prot_kinase_dom"/>
</dbReference>
<dbReference type="InterPro" id="IPR017441">
    <property type="entry name" value="Protein_kinase_ATP_BS"/>
</dbReference>
<evidence type="ECO:0000313" key="17">
    <source>
        <dbReference type="EMBL" id="PIO72406.1"/>
    </source>
</evidence>
<keyword evidence="12" id="KW-0829">Tyrosine-protein kinase</keyword>
<evidence type="ECO:0000256" key="9">
    <source>
        <dbReference type="ARBA" id="ARBA00022840"/>
    </source>
</evidence>
<keyword evidence="9 15" id="KW-0067">ATP-binding</keyword>
<keyword evidence="5" id="KW-0963">Cytoplasm</keyword>
<keyword evidence="8" id="KW-0418">Kinase</keyword>
<dbReference type="PROSITE" id="PS50011">
    <property type="entry name" value="PROTEIN_KINASE_DOM"/>
    <property type="match status" value="1"/>
</dbReference>
<evidence type="ECO:0000256" key="14">
    <source>
        <dbReference type="ARBA" id="ARBA00061333"/>
    </source>
</evidence>
<dbReference type="InterPro" id="IPR001245">
    <property type="entry name" value="Ser-Thr/Tyr_kinase_cat_dom"/>
</dbReference>
<comment type="catalytic activity">
    <reaction evidence="13">
        <text>L-tyrosyl-[protein] + ATP = O-phospho-L-tyrosyl-[protein] + ADP + H(+)</text>
        <dbReference type="Rhea" id="RHEA:10596"/>
        <dbReference type="Rhea" id="RHEA-COMP:10136"/>
        <dbReference type="Rhea" id="RHEA-COMP:20101"/>
        <dbReference type="ChEBI" id="CHEBI:15378"/>
        <dbReference type="ChEBI" id="CHEBI:30616"/>
        <dbReference type="ChEBI" id="CHEBI:46858"/>
        <dbReference type="ChEBI" id="CHEBI:61978"/>
        <dbReference type="ChEBI" id="CHEBI:456216"/>
        <dbReference type="EC" id="2.7.10.2"/>
    </reaction>
</comment>
<feature type="binding site" evidence="15">
    <location>
        <position position="50"/>
    </location>
    <ligand>
        <name>ATP</name>
        <dbReference type="ChEBI" id="CHEBI:30616"/>
    </ligand>
</feature>
<dbReference type="Proteomes" id="UP000230423">
    <property type="component" value="Unassembled WGS sequence"/>
</dbReference>
<accession>A0A2G9UQH8</accession>
<evidence type="ECO:0000256" key="4">
    <source>
        <dbReference type="ARBA" id="ARBA00022475"/>
    </source>
</evidence>
<keyword evidence="6" id="KW-0808">Transferase</keyword>
<dbReference type="Pfam" id="PF07714">
    <property type="entry name" value="PK_Tyr_Ser-Thr"/>
    <property type="match status" value="1"/>
</dbReference>
<dbReference type="FunFam" id="3.30.200.20:FF:000194">
    <property type="entry name" value="protein-tyrosine kinase 2-beta isoform X1"/>
    <property type="match status" value="1"/>
</dbReference>
<feature type="domain" description="Protein kinase" evidence="16">
    <location>
        <begin position="18"/>
        <end position="103"/>
    </location>
</feature>
<comment type="similarity">
    <text evidence="14">Belongs to the protein kinase superfamily. Tyr protein kinase family. Fes/fps subfamily.</text>
</comment>
<dbReference type="EMBL" id="KZ345686">
    <property type="protein sequence ID" value="PIO72406.1"/>
    <property type="molecule type" value="Genomic_DNA"/>
</dbReference>
<evidence type="ECO:0000313" key="18">
    <source>
        <dbReference type="Proteomes" id="UP000230423"/>
    </source>
</evidence>
<keyword evidence="4" id="KW-1003">Cell membrane</keyword>
<gene>
    <name evidence="17" type="ORF">TELCIR_05674</name>
</gene>
<dbReference type="GO" id="GO:0004715">
    <property type="term" value="F:non-membrane spanning protein tyrosine kinase activity"/>
    <property type="evidence" value="ECO:0007669"/>
    <property type="project" value="UniProtKB-EC"/>
</dbReference>
<evidence type="ECO:0000256" key="2">
    <source>
        <dbReference type="ARBA" id="ARBA00004496"/>
    </source>
</evidence>
<dbReference type="GO" id="GO:0005886">
    <property type="term" value="C:plasma membrane"/>
    <property type="evidence" value="ECO:0007669"/>
    <property type="project" value="UniProtKB-SubCell"/>
</dbReference>
<dbReference type="AlphaFoldDB" id="A0A2G9UQH8"/>
<name>A0A2G9UQH8_TELCI</name>
<dbReference type="OrthoDB" id="3256376at2759"/>
<reference evidence="17 18" key="1">
    <citation type="submission" date="2015-09" db="EMBL/GenBank/DDBJ databases">
        <title>Draft genome of the parasitic nematode Teladorsagia circumcincta isolate WARC Sus (inbred).</title>
        <authorList>
            <person name="Mitreva M."/>
        </authorList>
    </citation>
    <scope>NUCLEOTIDE SEQUENCE [LARGE SCALE GENOMIC DNA]</scope>
    <source>
        <strain evidence="17 18">S</strain>
    </source>
</reference>
<dbReference type="SUPFAM" id="SSF56112">
    <property type="entry name" value="Protein kinase-like (PK-like)"/>
    <property type="match status" value="1"/>
</dbReference>
<evidence type="ECO:0000256" key="13">
    <source>
        <dbReference type="ARBA" id="ARBA00051245"/>
    </source>
</evidence>
<evidence type="ECO:0000256" key="1">
    <source>
        <dbReference type="ARBA" id="ARBA00004202"/>
    </source>
</evidence>
<evidence type="ECO:0000256" key="6">
    <source>
        <dbReference type="ARBA" id="ARBA00022679"/>
    </source>
</evidence>
<dbReference type="GO" id="GO:0005524">
    <property type="term" value="F:ATP binding"/>
    <property type="evidence" value="ECO:0007669"/>
    <property type="project" value="UniProtKB-UniRule"/>
</dbReference>
<dbReference type="GO" id="GO:0005737">
    <property type="term" value="C:cytoplasm"/>
    <property type="evidence" value="ECO:0007669"/>
    <property type="project" value="UniProtKB-SubCell"/>
</dbReference>
<evidence type="ECO:0000256" key="10">
    <source>
        <dbReference type="ARBA" id="ARBA00022999"/>
    </source>
</evidence>
<keyword evidence="18" id="KW-1185">Reference proteome</keyword>
<evidence type="ECO:0000256" key="15">
    <source>
        <dbReference type="PROSITE-ProRule" id="PRU10141"/>
    </source>
</evidence>